<evidence type="ECO:0000313" key="2">
    <source>
        <dbReference type="EMBL" id="ELS54441.1"/>
    </source>
</evidence>
<feature type="compositionally biased region" description="Gly residues" evidence="1">
    <location>
        <begin position="9"/>
        <end position="19"/>
    </location>
</feature>
<feature type="region of interest" description="Disordered" evidence="1">
    <location>
        <begin position="1"/>
        <end position="59"/>
    </location>
</feature>
<evidence type="ECO:0000313" key="3">
    <source>
        <dbReference type="Proteomes" id="UP000011205"/>
    </source>
</evidence>
<gene>
    <name evidence="2" type="ORF">STVIR_4620</name>
</gene>
<dbReference type="PATRIC" id="fig|1160705.3.peg.4567"/>
<name>L8PA25_STRVR</name>
<proteinExistence type="predicted"/>
<sequence length="59" mass="6296">MRIAQGELGQTGGEGAEGGGRLRRHTRSRISSRRNPWRILLPPAVLPPAADPEPAARSA</sequence>
<reference evidence="2 3" key="1">
    <citation type="journal article" date="2013" name="Genome Announc.">
        <title>Draft Genome Sequence of Streptomyces viridochromogenes Strain Tu57, Producer of Avilamycin.</title>
        <authorList>
            <person name="Gruning B.A."/>
            <person name="Erxleben A."/>
            <person name="Hahnlein A."/>
            <person name="Gunther S."/>
        </authorList>
    </citation>
    <scope>NUCLEOTIDE SEQUENCE [LARGE SCALE GENOMIC DNA]</scope>
    <source>
        <strain evidence="2 3">Tue57</strain>
    </source>
</reference>
<protein>
    <submittedName>
        <fullName evidence="2">Uncharacterized protein</fullName>
    </submittedName>
</protein>
<evidence type="ECO:0000256" key="1">
    <source>
        <dbReference type="SAM" id="MobiDB-lite"/>
    </source>
</evidence>
<organism evidence="2 3">
    <name type="scientific">Streptomyces viridochromogenes Tue57</name>
    <dbReference type="NCBI Taxonomy" id="1160705"/>
    <lineage>
        <taxon>Bacteria</taxon>
        <taxon>Bacillati</taxon>
        <taxon>Actinomycetota</taxon>
        <taxon>Actinomycetes</taxon>
        <taxon>Kitasatosporales</taxon>
        <taxon>Streptomycetaceae</taxon>
        <taxon>Streptomyces</taxon>
    </lineage>
</organism>
<accession>L8PA25</accession>
<dbReference type="Proteomes" id="UP000011205">
    <property type="component" value="Unassembled WGS sequence"/>
</dbReference>
<dbReference type="EMBL" id="AMLP01000135">
    <property type="protein sequence ID" value="ELS54441.1"/>
    <property type="molecule type" value="Genomic_DNA"/>
</dbReference>
<dbReference type="AlphaFoldDB" id="L8PA25"/>
<feature type="compositionally biased region" description="Basic residues" evidence="1">
    <location>
        <begin position="21"/>
        <end position="36"/>
    </location>
</feature>
<comment type="caution">
    <text evidence="2">The sequence shown here is derived from an EMBL/GenBank/DDBJ whole genome shotgun (WGS) entry which is preliminary data.</text>
</comment>